<evidence type="ECO:0000256" key="3">
    <source>
        <dbReference type="ARBA" id="ARBA00022741"/>
    </source>
</evidence>
<dbReference type="InterPro" id="IPR001054">
    <property type="entry name" value="A/G_cyclase"/>
</dbReference>
<protein>
    <submittedName>
        <fullName evidence="11">Atrial natriuretic peptide receptor B</fullName>
    </submittedName>
</protein>
<dbReference type="Pfam" id="PF00211">
    <property type="entry name" value="Guanylate_cyc"/>
    <property type="match status" value="1"/>
</dbReference>
<dbReference type="OrthoDB" id="1890790at2759"/>
<keyword evidence="4 9" id="KW-1133">Transmembrane helix</keyword>
<keyword evidence="5 9" id="KW-0472">Membrane</keyword>
<evidence type="ECO:0000256" key="4">
    <source>
        <dbReference type="ARBA" id="ARBA00022989"/>
    </source>
</evidence>
<evidence type="ECO:0000259" key="10">
    <source>
        <dbReference type="PROSITE" id="PS50125"/>
    </source>
</evidence>
<evidence type="ECO:0000256" key="8">
    <source>
        <dbReference type="RuleBase" id="RU000405"/>
    </source>
</evidence>
<dbReference type="PANTHER" id="PTHR11920:SF501">
    <property type="entry name" value="GUANYLATE CYCLASE 32E"/>
    <property type="match status" value="1"/>
</dbReference>
<feature type="domain" description="Guanylate cyclase" evidence="10">
    <location>
        <begin position="467"/>
        <end position="597"/>
    </location>
</feature>
<evidence type="ECO:0000256" key="1">
    <source>
        <dbReference type="ARBA" id="ARBA00004370"/>
    </source>
</evidence>
<reference evidence="11 12" key="2">
    <citation type="submission" date="2019-01" db="EMBL/GenBank/DDBJ databases">
        <title>The decoding of complex shrimp genome reveals the adaptation for benthos swimmer, frequently molting mechanism and breeding impact on genome.</title>
        <authorList>
            <person name="Sun Y."/>
            <person name="Gao Y."/>
            <person name="Yu Y."/>
        </authorList>
    </citation>
    <scope>NUCLEOTIDE SEQUENCE [LARGE SCALE GENOMIC DNA]</scope>
    <source>
        <tissue evidence="11">Muscle</tissue>
    </source>
</reference>
<evidence type="ECO:0000256" key="5">
    <source>
        <dbReference type="ARBA" id="ARBA00023136"/>
    </source>
</evidence>
<evidence type="ECO:0000256" key="6">
    <source>
        <dbReference type="ARBA" id="ARBA00023180"/>
    </source>
</evidence>
<dbReference type="Gene3D" id="6.10.250.780">
    <property type="match status" value="1"/>
</dbReference>
<feature type="non-terminal residue" evidence="11">
    <location>
        <position position="601"/>
    </location>
</feature>
<comment type="subcellular location">
    <subcellularLocation>
        <location evidence="1">Membrane</location>
    </subcellularLocation>
</comment>
<name>A0A423UBB5_PENVA</name>
<dbReference type="AlphaFoldDB" id="A0A423UBB5"/>
<evidence type="ECO:0000256" key="2">
    <source>
        <dbReference type="ARBA" id="ARBA00022692"/>
    </source>
</evidence>
<dbReference type="SUPFAM" id="SSF55073">
    <property type="entry name" value="Nucleotide cyclase"/>
    <property type="match status" value="1"/>
</dbReference>
<reference evidence="11 12" key="1">
    <citation type="submission" date="2018-04" db="EMBL/GenBank/DDBJ databases">
        <authorList>
            <person name="Zhang X."/>
            <person name="Yuan J."/>
            <person name="Li F."/>
            <person name="Xiang J."/>
        </authorList>
    </citation>
    <scope>NUCLEOTIDE SEQUENCE [LARGE SCALE GENOMIC DNA]</scope>
    <source>
        <tissue evidence="11">Muscle</tissue>
    </source>
</reference>
<comment type="caution">
    <text evidence="11">The sequence shown here is derived from an EMBL/GenBank/DDBJ whole genome shotgun (WGS) entry which is preliminary data.</text>
</comment>
<dbReference type="GO" id="GO:0001653">
    <property type="term" value="F:peptide receptor activity"/>
    <property type="evidence" value="ECO:0007669"/>
    <property type="project" value="TreeGrafter"/>
</dbReference>
<dbReference type="STRING" id="6689.A0A423UBB5"/>
<dbReference type="FunFam" id="3.30.70.1230:FF:000030">
    <property type="entry name" value="Si:ch211-215j19.12"/>
    <property type="match status" value="1"/>
</dbReference>
<dbReference type="GO" id="GO:0004383">
    <property type="term" value="F:guanylate cyclase activity"/>
    <property type="evidence" value="ECO:0007669"/>
    <property type="project" value="TreeGrafter"/>
</dbReference>
<dbReference type="InterPro" id="IPR050401">
    <property type="entry name" value="Cyclic_nucleotide_synthase"/>
</dbReference>
<evidence type="ECO:0000256" key="9">
    <source>
        <dbReference type="SAM" id="Phobius"/>
    </source>
</evidence>
<dbReference type="CDD" id="cd07302">
    <property type="entry name" value="CHD"/>
    <property type="match status" value="1"/>
</dbReference>
<dbReference type="PROSITE" id="PS00452">
    <property type="entry name" value="GUANYLATE_CYCLASE_1"/>
    <property type="match status" value="1"/>
</dbReference>
<proteinExistence type="inferred from homology"/>
<dbReference type="EMBL" id="QCYY01000088">
    <property type="protein sequence ID" value="ROT85991.1"/>
    <property type="molecule type" value="Genomic_DNA"/>
</dbReference>
<dbReference type="GO" id="GO:0007168">
    <property type="term" value="P:receptor guanylyl cyclase signaling pathway"/>
    <property type="evidence" value="ECO:0007669"/>
    <property type="project" value="TreeGrafter"/>
</dbReference>
<dbReference type="GO" id="GO:0035556">
    <property type="term" value="P:intracellular signal transduction"/>
    <property type="evidence" value="ECO:0007669"/>
    <property type="project" value="InterPro"/>
</dbReference>
<dbReference type="InterPro" id="IPR018297">
    <property type="entry name" value="A/G_cyclase_CS"/>
</dbReference>
<keyword evidence="6" id="KW-0325">Glycoprotein</keyword>
<organism evidence="11 12">
    <name type="scientific">Penaeus vannamei</name>
    <name type="common">Whiteleg shrimp</name>
    <name type="synonym">Litopenaeus vannamei</name>
    <dbReference type="NCBI Taxonomy" id="6689"/>
    <lineage>
        <taxon>Eukaryota</taxon>
        <taxon>Metazoa</taxon>
        <taxon>Ecdysozoa</taxon>
        <taxon>Arthropoda</taxon>
        <taxon>Crustacea</taxon>
        <taxon>Multicrustacea</taxon>
        <taxon>Malacostraca</taxon>
        <taxon>Eumalacostraca</taxon>
        <taxon>Eucarida</taxon>
        <taxon>Decapoda</taxon>
        <taxon>Dendrobranchiata</taxon>
        <taxon>Penaeoidea</taxon>
        <taxon>Penaeidae</taxon>
        <taxon>Penaeus</taxon>
    </lineage>
</organism>
<dbReference type="GO" id="GO:0005886">
    <property type="term" value="C:plasma membrane"/>
    <property type="evidence" value="ECO:0007669"/>
    <property type="project" value="TreeGrafter"/>
</dbReference>
<keyword evidence="3" id="KW-0547">Nucleotide-binding</keyword>
<dbReference type="InterPro" id="IPR013587">
    <property type="entry name" value="Nitrate/nitrite_sensing"/>
</dbReference>
<feature type="transmembrane region" description="Helical" evidence="9">
    <location>
        <begin position="51"/>
        <end position="70"/>
    </location>
</feature>
<dbReference type="Pfam" id="PF08376">
    <property type="entry name" value="NIT"/>
    <property type="match status" value="1"/>
</dbReference>
<keyword evidence="12" id="KW-1185">Reference proteome</keyword>
<dbReference type="Gene3D" id="3.30.70.1230">
    <property type="entry name" value="Nucleotide cyclase"/>
    <property type="match status" value="1"/>
</dbReference>
<comment type="similarity">
    <text evidence="8">Belongs to the adenylyl cyclase class-4/guanylyl cyclase family.</text>
</comment>
<accession>A0A423UBB5</accession>
<dbReference type="Proteomes" id="UP000283509">
    <property type="component" value="Unassembled WGS sequence"/>
</dbReference>
<keyword evidence="11" id="KW-0675">Receptor</keyword>
<keyword evidence="7 8" id="KW-0456">Lyase</keyword>
<dbReference type="SMART" id="SM00044">
    <property type="entry name" value="CYCc"/>
    <property type="match status" value="1"/>
</dbReference>
<dbReference type="GO" id="GO:0000166">
    <property type="term" value="F:nucleotide binding"/>
    <property type="evidence" value="ECO:0007669"/>
    <property type="project" value="UniProtKB-KW"/>
</dbReference>
<dbReference type="PROSITE" id="PS50125">
    <property type="entry name" value="GUANYLATE_CYCLASE_2"/>
    <property type="match status" value="1"/>
</dbReference>
<dbReference type="InterPro" id="IPR029787">
    <property type="entry name" value="Nucleotide_cyclase"/>
</dbReference>
<feature type="transmembrane region" description="Helical" evidence="9">
    <location>
        <begin position="387"/>
        <end position="408"/>
    </location>
</feature>
<evidence type="ECO:0000313" key="11">
    <source>
        <dbReference type="EMBL" id="ROT85991.1"/>
    </source>
</evidence>
<evidence type="ECO:0000313" key="12">
    <source>
        <dbReference type="Proteomes" id="UP000283509"/>
    </source>
</evidence>
<dbReference type="GO" id="GO:0004016">
    <property type="term" value="F:adenylate cyclase activity"/>
    <property type="evidence" value="ECO:0007669"/>
    <property type="project" value="TreeGrafter"/>
</dbReference>
<gene>
    <name evidence="11" type="ORF">C7M84_024693</name>
</gene>
<sequence>MDEIDDDARSDHSDLSGSATEASSLVAVRAGCCSFNPVSERGKKWHQVQMIILPFIPIAALILQNCWFMARVSSHQAEMQWLGKQVDGTVELGQLLSALQTERAEVAYYVFSNGSKLRNEYVSSPGQHILNATDDRTSEGAQKDWALTRLDNTRPSIRDSLSETFRRTDVALESVHAWPNFTSLASKDNLASKLRFQIKLEDLRRGISMTTEANEDDIADRMDWYNQITFFIMEAVIRNIKDVNVSNVWKLLLAYKDMIRSVEYFGIVTVEGLYFFGKGSLNQPRFINYITYDVLAWKSLSQTKDFVQYIEEKVELFESQYVEYRNITEWRDLIRGNVEQTVNLVVADEYFYAMKRFTDELRSLQWYLLGVIKEYMVDETAYADTQVTLSIIVLVIVFIISPIIIFLVRHATYTIQIFASTLTVKGIELKREKRRSDRLIHQMLPKAVALQLKKKKMVPAESFKEVSVYFSDIVGFTNICSESEPIQVISLLNSLYNMFDSRIEKYDVYKVETIGDAYMVVSGLPHPNGSRHAAELANMALDLLDGARSFVIPHRPDRPLEIRAGMNSGPCVAGVVGTKMPRYCLFGDTVNVASRMESTGE</sequence>
<evidence type="ECO:0000256" key="7">
    <source>
        <dbReference type="ARBA" id="ARBA00023239"/>
    </source>
</evidence>
<keyword evidence="2 9" id="KW-0812">Transmembrane</keyword>
<dbReference type="PANTHER" id="PTHR11920">
    <property type="entry name" value="GUANYLYL CYCLASE"/>
    <property type="match status" value="1"/>
</dbReference>